<dbReference type="InterPro" id="IPR008910">
    <property type="entry name" value="MSC_TM_helix"/>
</dbReference>
<dbReference type="Pfam" id="PF05552">
    <property type="entry name" value="MS_channel_1st_1"/>
    <property type="match status" value="4"/>
</dbReference>
<dbReference type="InterPro" id="IPR045275">
    <property type="entry name" value="MscS_archaea/bacteria_type"/>
</dbReference>
<accession>A1APM7</accession>
<sequence>METILSQITQMTGSYIPRLVGALLIIIIGWVVALLASGLFRKLLHRITLNRHVAEWISTDEKQPPPELENMISRGLFYLIMLFVLVATFQALGITLITEPINGLLNELFKFTPQILGALIIVVVAWVTAKVLKLVVARGLIAARFDEKLGDKTGMGEAHLALSQTVANAVFWLVMLLFCPAVLSTLNLGGLLNPVQNMLTKILDFLPNIFTAAIILLIGWLVARIIQRIVTSLLEAIGCDNLSEKVGLNRLLGSHRLSSILGLVAYVLIFIPILVASLNTLRLDAVTQPVSRMMELFLMALPNLFAAALILIVSYVVGKLLSDMLTNLLEGLGFNAVLAKLGIGQKIVEGTWAPSVITGKLALAAIMLFASIEASERLGFKIASMLFTQFTVLAGHVLLGIVIFAIGLLLANFTSKIIISTTSSNPRLFSLTARTAIMVLAGAMALRQMGLANEIINLAFGLTLGAIAIAIAIAFGCGGKEIAARELDEWIRSMKDTKP</sequence>
<keyword evidence="1" id="KW-1133">Transmembrane helix</keyword>
<dbReference type="Gene3D" id="1.10.287.1260">
    <property type="match status" value="2"/>
</dbReference>
<feature type="transmembrane region" description="Helical" evidence="1">
    <location>
        <begin position="455"/>
        <end position="477"/>
    </location>
</feature>
<dbReference type="HOGENOM" id="CLU_035789_1_0_7"/>
<feature type="transmembrane region" description="Helical" evidence="1">
    <location>
        <begin position="392"/>
        <end position="411"/>
    </location>
</feature>
<keyword evidence="1" id="KW-0812">Transmembrane</keyword>
<gene>
    <name evidence="2" type="ordered locus">Ppro_1684</name>
</gene>
<feature type="transmembrane region" description="Helical" evidence="1">
    <location>
        <begin position="431"/>
        <end position="449"/>
    </location>
</feature>
<keyword evidence="1" id="KW-0472">Membrane</keyword>
<dbReference type="GO" id="GO:0008381">
    <property type="term" value="F:mechanosensitive monoatomic ion channel activity"/>
    <property type="evidence" value="ECO:0007669"/>
    <property type="project" value="InterPro"/>
</dbReference>
<feature type="transmembrane region" description="Helical" evidence="1">
    <location>
        <begin position="352"/>
        <end position="372"/>
    </location>
</feature>
<feature type="transmembrane region" description="Helical" evidence="1">
    <location>
        <begin position="296"/>
        <end position="317"/>
    </location>
</feature>
<dbReference type="Proteomes" id="UP000006732">
    <property type="component" value="Chromosome"/>
</dbReference>
<feature type="transmembrane region" description="Helical" evidence="1">
    <location>
        <begin position="117"/>
        <end position="141"/>
    </location>
</feature>
<feature type="transmembrane region" description="Helical" evidence="1">
    <location>
        <begin position="20"/>
        <end position="40"/>
    </location>
</feature>
<protein>
    <submittedName>
        <fullName evidence="2">Conserved TM helix repeat-containing protein</fullName>
    </submittedName>
</protein>
<dbReference type="PANTHER" id="PTHR30221:SF1">
    <property type="entry name" value="SMALL-CONDUCTANCE MECHANOSENSITIVE CHANNEL"/>
    <property type="match status" value="1"/>
</dbReference>
<dbReference type="NCBIfam" id="NF033912">
    <property type="entry name" value="msc"/>
    <property type="match status" value="1"/>
</dbReference>
<feature type="transmembrane region" description="Helical" evidence="1">
    <location>
        <begin position="257"/>
        <end position="276"/>
    </location>
</feature>
<feature type="transmembrane region" description="Helical" evidence="1">
    <location>
        <begin position="205"/>
        <end position="223"/>
    </location>
</feature>
<dbReference type="STRING" id="338966.Ppro_1684"/>
<dbReference type="EMBL" id="CP000482">
    <property type="protein sequence ID" value="ABK99297.1"/>
    <property type="molecule type" value="Genomic_DNA"/>
</dbReference>
<keyword evidence="3" id="KW-1185">Reference proteome</keyword>
<evidence type="ECO:0000313" key="2">
    <source>
        <dbReference type="EMBL" id="ABK99297.1"/>
    </source>
</evidence>
<feature type="transmembrane region" description="Helical" evidence="1">
    <location>
        <begin position="162"/>
        <end position="185"/>
    </location>
</feature>
<evidence type="ECO:0000256" key="1">
    <source>
        <dbReference type="SAM" id="Phobius"/>
    </source>
</evidence>
<organism evidence="2 3">
    <name type="scientific">Pelobacter propionicus (strain DSM 2379 / NBRC 103807 / OttBd1)</name>
    <dbReference type="NCBI Taxonomy" id="338966"/>
    <lineage>
        <taxon>Bacteria</taxon>
        <taxon>Pseudomonadati</taxon>
        <taxon>Thermodesulfobacteriota</taxon>
        <taxon>Desulfuromonadia</taxon>
        <taxon>Desulfuromonadales</taxon>
        <taxon>Desulfuromonadaceae</taxon>
        <taxon>Pelobacter</taxon>
    </lineage>
</organism>
<dbReference type="OrthoDB" id="1411407at2"/>
<dbReference type="KEGG" id="ppd:Ppro_1684"/>
<dbReference type="AlphaFoldDB" id="A1APM7"/>
<dbReference type="RefSeq" id="WP_011735574.1">
    <property type="nucleotide sequence ID" value="NC_008609.1"/>
</dbReference>
<name>A1APM7_PELPD</name>
<dbReference type="PANTHER" id="PTHR30221">
    <property type="entry name" value="SMALL-CONDUCTANCE MECHANOSENSITIVE CHANNEL"/>
    <property type="match status" value="1"/>
</dbReference>
<dbReference type="eggNOG" id="COG0668">
    <property type="taxonomic scope" value="Bacteria"/>
</dbReference>
<feature type="transmembrane region" description="Helical" evidence="1">
    <location>
        <begin position="76"/>
        <end position="97"/>
    </location>
</feature>
<proteinExistence type="predicted"/>
<reference evidence="2 3" key="1">
    <citation type="submission" date="2006-10" db="EMBL/GenBank/DDBJ databases">
        <title>Complete sequence of chromosome of Pelobacter propionicus DSM 2379.</title>
        <authorList>
            <consortium name="US DOE Joint Genome Institute"/>
            <person name="Copeland A."/>
            <person name="Lucas S."/>
            <person name="Lapidus A."/>
            <person name="Barry K."/>
            <person name="Detter J.C."/>
            <person name="Glavina del Rio T."/>
            <person name="Hammon N."/>
            <person name="Israni S."/>
            <person name="Dalin E."/>
            <person name="Tice H."/>
            <person name="Pitluck S."/>
            <person name="Saunders E."/>
            <person name="Brettin T."/>
            <person name="Bruce D."/>
            <person name="Han C."/>
            <person name="Tapia R."/>
            <person name="Schmutz J."/>
            <person name="Larimer F."/>
            <person name="Land M."/>
            <person name="Hauser L."/>
            <person name="Kyrpides N."/>
            <person name="Kim E."/>
            <person name="Lovley D."/>
            <person name="Richardson P."/>
        </authorList>
    </citation>
    <scope>NUCLEOTIDE SEQUENCE [LARGE SCALE GENOMIC DNA]</scope>
    <source>
        <strain evidence="3">DSM 2379 / NBRC 103807 / OttBd1</strain>
    </source>
</reference>
<evidence type="ECO:0000313" key="3">
    <source>
        <dbReference type="Proteomes" id="UP000006732"/>
    </source>
</evidence>